<organism evidence="4 5">
    <name type="scientific">Pinibacter soli</name>
    <dbReference type="NCBI Taxonomy" id="3044211"/>
    <lineage>
        <taxon>Bacteria</taxon>
        <taxon>Pseudomonadati</taxon>
        <taxon>Bacteroidota</taxon>
        <taxon>Chitinophagia</taxon>
        <taxon>Chitinophagales</taxon>
        <taxon>Chitinophagaceae</taxon>
        <taxon>Pinibacter</taxon>
    </lineage>
</organism>
<sequence>MEYNRIMAITGLPGLFELLSSKADGAIVRSLEDKSTKFVSSRVHNFSHLESIEVYTTRENVNLVDVFTAMQSNGGALPSEKDANAIKAYFQKVYPDMDFERVYSSDMKKMIKWFSVLKENSIEIKLSEAPAEESDEVSEVAEPAKEKKAKAESAEATTEEKPKKAAKPKKSAEAAEGEAEEKPAKKAAAKKTAAKDDDAEGGEEKPKKAARKKKTEE</sequence>
<dbReference type="Pfam" id="PF21186">
    <property type="entry name" value="DUF6852"/>
    <property type="match status" value="1"/>
</dbReference>
<dbReference type="InterPro" id="IPR049282">
    <property type="entry name" value="BVU_3817_N_sf"/>
</dbReference>
<dbReference type="Gene3D" id="1.10.10.1650">
    <property type="match status" value="1"/>
</dbReference>
<evidence type="ECO:0000259" key="3">
    <source>
        <dbReference type="Pfam" id="PF21186"/>
    </source>
</evidence>
<feature type="compositionally biased region" description="Basic and acidic residues" evidence="1">
    <location>
        <begin position="142"/>
        <end position="163"/>
    </location>
</feature>
<reference evidence="4 5" key="1">
    <citation type="submission" date="2023-05" db="EMBL/GenBank/DDBJ databases">
        <title>Genome sequence of Pinibacter sp. MAH-24.</title>
        <authorList>
            <person name="Huq M.A."/>
        </authorList>
    </citation>
    <scope>NUCLEOTIDE SEQUENCE [LARGE SCALE GENOMIC DNA]</scope>
    <source>
        <strain evidence="4 5">MAH-24</strain>
    </source>
</reference>
<dbReference type="EMBL" id="JASBRG010000001">
    <property type="protein sequence ID" value="MDI3318721.1"/>
    <property type="molecule type" value="Genomic_DNA"/>
</dbReference>
<dbReference type="InterPro" id="IPR049281">
    <property type="entry name" value="BVU_3817-like_C_sf"/>
</dbReference>
<feature type="domain" description="DUF5606" evidence="2">
    <location>
        <begin position="5"/>
        <end position="49"/>
    </location>
</feature>
<evidence type="ECO:0000313" key="5">
    <source>
        <dbReference type="Proteomes" id="UP001226434"/>
    </source>
</evidence>
<proteinExistence type="predicted"/>
<accession>A0ABT6R8D8</accession>
<evidence type="ECO:0000313" key="4">
    <source>
        <dbReference type="EMBL" id="MDI3318721.1"/>
    </source>
</evidence>
<dbReference type="Pfam" id="PF18347">
    <property type="entry name" value="DUF5606"/>
    <property type="match status" value="1"/>
</dbReference>
<feature type="domain" description="DUF6852" evidence="3">
    <location>
        <begin position="52"/>
        <end position="117"/>
    </location>
</feature>
<feature type="compositionally biased region" description="Basic residues" evidence="1">
    <location>
        <begin position="208"/>
        <end position="217"/>
    </location>
</feature>
<comment type="caution">
    <text evidence="4">The sequence shown here is derived from an EMBL/GenBank/DDBJ whole genome shotgun (WGS) entry which is preliminary data.</text>
</comment>
<feature type="region of interest" description="Disordered" evidence="1">
    <location>
        <begin position="129"/>
        <end position="217"/>
    </location>
</feature>
<dbReference type="InterPro" id="IPR049280">
    <property type="entry name" value="DUF6852"/>
</dbReference>
<evidence type="ECO:0000256" key="1">
    <source>
        <dbReference type="SAM" id="MobiDB-lite"/>
    </source>
</evidence>
<name>A0ABT6R8D8_9BACT</name>
<dbReference type="Gene3D" id="2.30.30.730">
    <property type="match status" value="1"/>
</dbReference>
<gene>
    <name evidence="4" type="ORF">QJ048_02995</name>
</gene>
<protein>
    <submittedName>
        <fullName evidence="4">DUF5606 domain-containing protein</fullName>
    </submittedName>
</protein>
<dbReference type="InterPro" id="IPR041218">
    <property type="entry name" value="DUF5606"/>
</dbReference>
<evidence type="ECO:0000259" key="2">
    <source>
        <dbReference type="Pfam" id="PF18347"/>
    </source>
</evidence>
<dbReference type="RefSeq" id="WP_282332847.1">
    <property type="nucleotide sequence ID" value="NZ_JASBRG010000001.1"/>
</dbReference>
<dbReference type="Proteomes" id="UP001226434">
    <property type="component" value="Unassembled WGS sequence"/>
</dbReference>
<keyword evidence="5" id="KW-1185">Reference proteome</keyword>
<feature type="compositionally biased region" description="Acidic residues" evidence="1">
    <location>
        <begin position="130"/>
        <end position="139"/>
    </location>
</feature>